<reference evidence="2 3" key="1">
    <citation type="journal article" date="2009" name="Stand. Genomic Sci.">
        <title>Complete genome sequence of Desulfotomaculum acetoxidans type strain (5575).</title>
        <authorList>
            <person name="Spring S."/>
            <person name="Lapidus A."/>
            <person name="Schroder M."/>
            <person name="Gleim D."/>
            <person name="Sims D."/>
            <person name="Meincke L."/>
            <person name="Glavina Del Rio T."/>
            <person name="Tice H."/>
            <person name="Copeland A."/>
            <person name="Cheng J.F."/>
            <person name="Lucas S."/>
            <person name="Chen F."/>
            <person name="Nolan M."/>
            <person name="Bruce D."/>
            <person name="Goodwin L."/>
            <person name="Pitluck S."/>
            <person name="Ivanova N."/>
            <person name="Mavromatis K."/>
            <person name="Mikhailova N."/>
            <person name="Pati A."/>
            <person name="Chen A."/>
            <person name="Palaniappan K."/>
            <person name="Land M."/>
            <person name="Hauser L."/>
            <person name="Chang Y.J."/>
            <person name="Jeffries C.D."/>
            <person name="Chain P."/>
            <person name="Saunders E."/>
            <person name="Brettin T."/>
            <person name="Detter J.C."/>
            <person name="Goker M."/>
            <person name="Bristow J."/>
            <person name="Eisen J.A."/>
            <person name="Markowitz V."/>
            <person name="Hugenholtz P."/>
            <person name="Kyrpides N.C."/>
            <person name="Klenk H.P."/>
            <person name="Han C."/>
        </authorList>
    </citation>
    <scope>NUCLEOTIDE SEQUENCE [LARGE SCALE GENOMIC DNA]</scope>
    <source>
        <strain evidence="3">ATCC 49208 / DSM 771 / VKM B-1644</strain>
    </source>
</reference>
<name>C8W0B3_DESAS</name>
<feature type="transmembrane region" description="Helical" evidence="1">
    <location>
        <begin position="71"/>
        <end position="88"/>
    </location>
</feature>
<protein>
    <recommendedName>
        <fullName evidence="4">DUF2619 domain-containing protein</fullName>
    </recommendedName>
</protein>
<evidence type="ECO:0000256" key="1">
    <source>
        <dbReference type="SAM" id="Phobius"/>
    </source>
</evidence>
<dbReference type="Proteomes" id="UP000002217">
    <property type="component" value="Chromosome"/>
</dbReference>
<evidence type="ECO:0000313" key="3">
    <source>
        <dbReference type="Proteomes" id="UP000002217"/>
    </source>
</evidence>
<feature type="transmembrane region" description="Helical" evidence="1">
    <location>
        <begin position="45"/>
        <end position="65"/>
    </location>
</feature>
<sequence>MLQIFDKIVLGMAGMRLLSASVELTAALLMLKYNNVAVAFKINSVLAMVGPMILVTVTSIGLFGLMGRLPWSGMLIIILGVLLIFIGMSKL</sequence>
<dbReference type="OrthoDB" id="1726013at2"/>
<accession>C8W0B3</accession>
<keyword evidence="3" id="KW-1185">Reference proteome</keyword>
<dbReference type="InterPro" id="IPR020390">
    <property type="entry name" value="Uncharacterised_YqhV"/>
</dbReference>
<dbReference type="EMBL" id="CP001720">
    <property type="protein sequence ID" value="ACV63168.1"/>
    <property type="molecule type" value="Genomic_DNA"/>
</dbReference>
<dbReference type="RefSeq" id="WP_015757869.1">
    <property type="nucleotide sequence ID" value="NC_013216.1"/>
</dbReference>
<dbReference type="Pfam" id="PF10942">
    <property type="entry name" value="DUF2619"/>
    <property type="match status" value="1"/>
</dbReference>
<gene>
    <name evidence="2" type="ordered locus">Dtox_2357</name>
</gene>
<dbReference type="HOGENOM" id="CLU_157752_0_1_9"/>
<dbReference type="AlphaFoldDB" id="C8W0B3"/>
<evidence type="ECO:0000313" key="2">
    <source>
        <dbReference type="EMBL" id="ACV63168.1"/>
    </source>
</evidence>
<dbReference type="eggNOG" id="ENOG5032Z8B">
    <property type="taxonomic scope" value="Bacteria"/>
</dbReference>
<evidence type="ECO:0008006" key="4">
    <source>
        <dbReference type="Google" id="ProtNLM"/>
    </source>
</evidence>
<keyword evidence="1" id="KW-1133">Transmembrane helix</keyword>
<dbReference type="STRING" id="485916.Dtox_2357"/>
<dbReference type="KEGG" id="dae:Dtox_2357"/>
<proteinExistence type="predicted"/>
<organism evidence="2 3">
    <name type="scientific">Desulfofarcimen acetoxidans (strain ATCC 49208 / DSM 771 / KCTC 5769 / VKM B-1644 / 5575)</name>
    <name type="common">Desulfotomaculum acetoxidans</name>
    <dbReference type="NCBI Taxonomy" id="485916"/>
    <lineage>
        <taxon>Bacteria</taxon>
        <taxon>Bacillati</taxon>
        <taxon>Bacillota</taxon>
        <taxon>Clostridia</taxon>
        <taxon>Eubacteriales</taxon>
        <taxon>Peptococcaceae</taxon>
        <taxon>Desulfofarcimen</taxon>
    </lineage>
</organism>
<keyword evidence="1" id="KW-0472">Membrane</keyword>
<keyword evidence="1" id="KW-0812">Transmembrane</keyword>